<sequence length="123" mass="14274">MRRAGRLALSLSLLFASLCDAAAAQEAAMRPNLFIKRGAVVCQRRQDVMKIERATNSLRYFGQLRALVAEGRCRRSVEREKIVAIEQIERHSIASIRTDEKPDAIRWISARGIRQIERRWRRR</sequence>
<organism evidence="2 3">
    <name type="scientific">Methylosinus sporium</name>
    <dbReference type="NCBI Taxonomy" id="428"/>
    <lineage>
        <taxon>Bacteria</taxon>
        <taxon>Pseudomonadati</taxon>
        <taxon>Pseudomonadota</taxon>
        <taxon>Alphaproteobacteria</taxon>
        <taxon>Hyphomicrobiales</taxon>
        <taxon>Methylocystaceae</taxon>
        <taxon>Methylosinus</taxon>
    </lineage>
</organism>
<keyword evidence="3" id="KW-1185">Reference proteome</keyword>
<dbReference type="Proteomes" id="UP000245137">
    <property type="component" value="Unassembled WGS sequence"/>
</dbReference>
<dbReference type="EMBL" id="PUIV01000026">
    <property type="protein sequence ID" value="PWB93164.1"/>
    <property type="molecule type" value="Genomic_DNA"/>
</dbReference>
<evidence type="ECO:0000313" key="2">
    <source>
        <dbReference type="EMBL" id="PWB93164.1"/>
    </source>
</evidence>
<name>A0A2U1SNH6_METSR</name>
<evidence type="ECO:0008006" key="4">
    <source>
        <dbReference type="Google" id="ProtNLM"/>
    </source>
</evidence>
<keyword evidence="1" id="KW-0732">Signal</keyword>
<evidence type="ECO:0000256" key="1">
    <source>
        <dbReference type="SAM" id="SignalP"/>
    </source>
</evidence>
<dbReference type="AlphaFoldDB" id="A0A2U1SNH6"/>
<comment type="caution">
    <text evidence="2">The sequence shown here is derived from an EMBL/GenBank/DDBJ whole genome shotgun (WGS) entry which is preliminary data.</text>
</comment>
<accession>A0A2U1SNH6</accession>
<evidence type="ECO:0000313" key="3">
    <source>
        <dbReference type="Proteomes" id="UP000245137"/>
    </source>
</evidence>
<protein>
    <recommendedName>
        <fullName evidence="4">DUF1318 domain-containing protein</fullName>
    </recommendedName>
</protein>
<gene>
    <name evidence="2" type="ORF">C5689_14320</name>
</gene>
<reference evidence="2 3" key="1">
    <citation type="journal article" date="2018" name="Appl. Microbiol. Biotechnol.">
        <title>Co-cultivation of the strictly anaerobic methanogen Methanosarcina barkeri with aerobic methanotrophs in an oxygen-limited membrane bioreactor.</title>
        <authorList>
            <person name="In 't Zandt M.H."/>
            <person name="van den Bosch T.J.M."/>
            <person name="Rijkers R."/>
            <person name="van Kessel M.A.H.J."/>
            <person name="Jetten M.S.M."/>
            <person name="Welte C.U."/>
        </authorList>
    </citation>
    <scope>NUCLEOTIDE SEQUENCE [LARGE SCALE GENOMIC DNA]</scope>
    <source>
        <strain evidence="2 3">DSM 17706</strain>
    </source>
</reference>
<feature type="chain" id="PRO_5015397071" description="DUF1318 domain-containing protein" evidence="1">
    <location>
        <begin position="22"/>
        <end position="123"/>
    </location>
</feature>
<feature type="signal peptide" evidence="1">
    <location>
        <begin position="1"/>
        <end position="21"/>
    </location>
</feature>
<proteinExistence type="predicted"/>